<evidence type="ECO:0000256" key="1">
    <source>
        <dbReference type="SAM" id="SignalP"/>
    </source>
</evidence>
<dbReference type="InterPro" id="IPR005901">
    <property type="entry name" value="GLPGLI"/>
</dbReference>
<gene>
    <name evidence="2" type="ORF">SAMN04488018_10566</name>
</gene>
<evidence type="ECO:0000313" key="3">
    <source>
        <dbReference type="Proteomes" id="UP000183077"/>
    </source>
</evidence>
<feature type="chain" id="PRO_5010187279" evidence="1">
    <location>
        <begin position="19"/>
        <end position="272"/>
    </location>
</feature>
<dbReference type="RefSeq" id="WP_074745406.1">
    <property type="nucleotide sequence ID" value="NZ_FNYS01000005.1"/>
</dbReference>
<dbReference type="GeneID" id="82256674"/>
<keyword evidence="1" id="KW-0732">Signal</keyword>
<reference evidence="2 3" key="1">
    <citation type="submission" date="2016-10" db="EMBL/GenBank/DDBJ databases">
        <authorList>
            <person name="de Groot N.N."/>
        </authorList>
    </citation>
    <scope>NUCLEOTIDE SEQUENCE [LARGE SCALE GENOMIC DNA]</scope>
    <source>
        <strain evidence="2 3">DSM 23048</strain>
    </source>
</reference>
<evidence type="ECO:0000313" key="2">
    <source>
        <dbReference type="EMBL" id="SEI81636.1"/>
    </source>
</evidence>
<proteinExistence type="predicted"/>
<accession>A0A1H6TQU7</accession>
<dbReference type="EMBL" id="FNYS01000005">
    <property type="protein sequence ID" value="SEI81636.1"/>
    <property type="molecule type" value="Genomic_DNA"/>
</dbReference>
<dbReference type="AlphaFoldDB" id="A0A1H6TQU7"/>
<feature type="signal peptide" evidence="1">
    <location>
        <begin position="1"/>
        <end position="18"/>
    </location>
</feature>
<protein>
    <submittedName>
        <fullName evidence="2">GLPGLI family protein</fullName>
    </submittedName>
</protein>
<dbReference type="Proteomes" id="UP000183077">
    <property type="component" value="Unassembled WGS sequence"/>
</dbReference>
<dbReference type="NCBIfam" id="TIGR01200">
    <property type="entry name" value="GLPGLI"/>
    <property type="match status" value="1"/>
</dbReference>
<name>A0A1H6TQU7_9FLAO</name>
<sequence length="272" mass="31629">MKRLYALLLVLAISTAHAQEATDTVTINRFLYNTKILKDKLTPNKMTEGVATLDIYNTESRFMDLNAVKRTEIEVKLQQDKTLSARDKMTQLMVFKVGFTWSIFSTATDNTMYNEVARYRYAYTEAKNSVQWAIDQEVTSWEGYKVQQANAFIDGRMWNVLFTTDIPVLSGPYKFNNLPGFVVKAWDDEMQYIFEFASTQKVSSTWDNQTYQSKYTTVSKEQAKKALRTHYNKSPYDLLLDINPKNAEHRDQYPADMMKKLILTANPIERDF</sequence>
<organism evidence="2 3">
    <name type="scientific">Myroides marinus</name>
    <dbReference type="NCBI Taxonomy" id="703342"/>
    <lineage>
        <taxon>Bacteria</taxon>
        <taxon>Pseudomonadati</taxon>
        <taxon>Bacteroidota</taxon>
        <taxon>Flavobacteriia</taxon>
        <taxon>Flavobacteriales</taxon>
        <taxon>Flavobacteriaceae</taxon>
        <taxon>Myroides</taxon>
    </lineage>
</organism>